<dbReference type="GO" id="GO:0003677">
    <property type="term" value="F:DNA binding"/>
    <property type="evidence" value="ECO:0007669"/>
    <property type="project" value="UniProtKB-KW"/>
</dbReference>
<evidence type="ECO:0000259" key="1">
    <source>
        <dbReference type="PROSITE" id="PS50937"/>
    </source>
</evidence>
<gene>
    <name evidence="2" type="ORF">EDM56_20535</name>
</gene>
<evidence type="ECO:0000313" key="3">
    <source>
        <dbReference type="Proteomes" id="UP000271031"/>
    </source>
</evidence>
<dbReference type="Gene3D" id="1.10.1660.10">
    <property type="match status" value="1"/>
</dbReference>
<accession>A0A3M8D8Z0</accession>
<dbReference type="PROSITE" id="PS50937">
    <property type="entry name" value="HTH_MERR_2"/>
    <property type="match status" value="1"/>
</dbReference>
<dbReference type="Proteomes" id="UP000271031">
    <property type="component" value="Unassembled WGS sequence"/>
</dbReference>
<proteinExistence type="predicted"/>
<protein>
    <submittedName>
        <fullName evidence="2">MerR family DNA-binding transcriptional regulator</fullName>
    </submittedName>
</protein>
<dbReference type="GO" id="GO:0006355">
    <property type="term" value="P:regulation of DNA-templated transcription"/>
    <property type="evidence" value="ECO:0007669"/>
    <property type="project" value="InterPro"/>
</dbReference>
<keyword evidence="3" id="KW-1185">Reference proteome</keyword>
<evidence type="ECO:0000313" key="2">
    <source>
        <dbReference type="EMBL" id="RNB84504.1"/>
    </source>
</evidence>
<dbReference type="EMBL" id="RHHQ01000017">
    <property type="protein sequence ID" value="RNB84504.1"/>
    <property type="molecule type" value="Genomic_DNA"/>
</dbReference>
<dbReference type="OrthoDB" id="9808480at2"/>
<dbReference type="RefSeq" id="WP_122919787.1">
    <property type="nucleotide sequence ID" value="NZ_RHHQ01000017.1"/>
</dbReference>
<organism evidence="2 3">
    <name type="scientific">Brevibacillus fluminis</name>
    <dbReference type="NCBI Taxonomy" id="511487"/>
    <lineage>
        <taxon>Bacteria</taxon>
        <taxon>Bacillati</taxon>
        <taxon>Bacillota</taxon>
        <taxon>Bacilli</taxon>
        <taxon>Bacillales</taxon>
        <taxon>Paenibacillaceae</taxon>
        <taxon>Brevibacillus</taxon>
    </lineage>
</organism>
<dbReference type="AlphaFoldDB" id="A0A3M8D8Z0"/>
<dbReference type="Pfam" id="PF00376">
    <property type="entry name" value="MerR"/>
    <property type="match status" value="1"/>
</dbReference>
<comment type="caution">
    <text evidence="2">The sequence shown here is derived from an EMBL/GenBank/DDBJ whole genome shotgun (WGS) entry which is preliminary data.</text>
</comment>
<dbReference type="InterPro" id="IPR009061">
    <property type="entry name" value="DNA-bd_dom_put_sf"/>
</dbReference>
<name>A0A3M8D8Z0_9BACL</name>
<reference evidence="2 3" key="1">
    <citation type="submission" date="2018-10" db="EMBL/GenBank/DDBJ databases">
        <title>Phylogenomics of Brevibacillus.</title>
        <authorList>
            <person name="Dunlap C."/>
        </authorList>
    </citation>
    <scope>NUCLEOTIDE SEQUENCE [LARGE SCALE GENOMIC DNA]</scope>
    <source>
        <strain evidence="2 3">JCM 15716</strain>
    </source>
</reference>
<keyword evidence="2" id="KW-0238">DNA-binding</keyword>
<dbReference type="SUPFAM" id="SSF46955">
    <property type="entry name" value="Putative DNA-binding domain"/>
    <property type="match status" value="1"/>
</dbReference>
<feature type="domain" description="HTH merR-type" evidence="1">
    <location>
        <begin position="1"/>
        <end position="30"/>
    </location>
</feature>
<dbReference type="InterPro" id="IPR000551">
    <property type="entry name" value="MerR-type_HTH_dom"/>
</dbReference>
<sequence length="30" mass="3448">MMNIKEVAEKTGLTKKAIRYYEEIGITFGI</sequence>